<evidence type="ECO:0000313" key="2">
    <source>
        <dbReference type="EMBL" id="MCJ7858906.1"/>
    </source>
</evidence>
<dbReference type="InterPro" id="IPR002758">
    <property type="entry name" value="Cation_antiport_E"/>
</dbReference>
<feature type="region of interest" description="Disordered" evidence="1">
    <location>
        <begin position="218"/>
        <end position="384"/>
    </location>
</feature>
<feature type="compositionally biased region" description="Basic and acidic residues" evidence="1">
    <location>
        <begin position="218"/>
        <end position="244"/>
    </location>
</feature>
<dbReference type="GO" id="GO:0008324">
    <property type="term" value="F:monoatomic cation transmembrane transporter activity"/>
    <property type="evidence" value="ECO:0007669"/>
    <property type="project" value="InterPro"/>
</dbReference>
<dbReference type="RefSeq" id="WP_244804637.1">
    <property type="nucleotide sequence ID" value="NZ_JALIEA010000013.1"/>
</dbReference>
<proteinExistence type="predicted"/>
<reference evidence="2" key="1">
    <citation type="submission" date="2022-04" db="EMBL/GenBank/DDBJ databases">
        <title>Corynebacterium kalidii LD5P10.</title>
        <authorList>
            <person name="Sun J.Q."/>
        </authorList>
    </citation>
    <scope>NUCLEOTIDE SEQUENCE</scope>
    <source>
        <strain evidence="2">LD5P10</strain>
    </source>
</reference>
<evidence type="ECO:0000256" key="1">
    <source>
        <dbReference type="SAM" id="MobiDB-lite"/>
    </source>
</evidence>
<dbReference type="Proteomes" id="UP001139207">
    <property type="component" value="Unassembled WGS sequence"/>
</dbReference>
<dbReference type="GO" id="GO:0016020">
    <property type="term" value="C:membrane"/>
    <property type="evidence" value="ECO:0007669"/>
    <property type="project" value="InterPro"/>
</dbReference>
<sequence>MTLKHVLHQIGHGASYSVWLVGQIVKESTIMAYDTFTTGRHIAPVMVYYPLRLTRERDIAVFIASITMTPGTLALGVTGPKEVDEDAAAGKRNLDDAGSVATSEFRTHGLTRVQRFLAVHAMYGADPQELLHSLAVMEARISPSVRKRKIEFDVEHLVERGVPGPRGYRGNRGGRASEDGVFDVEKVDSTPHAAAFVAAIMRQDDNLDVNDLDNLSREQREKIAKTNARKAAEEKRRRIAEEEKRRRRKLAEEFSPPELDLDDTERGPDSEDLEEGIDPARVAPSGDRGVSALSEANDAAPVSDGAKASRSGRRTSPIASLVNALEVRSRLPQPELDLSGRQGLPGTPLSRLRGRHGHPHTEDPTDTGSTGSTGETDKREDESK</sequence>
<dbReference type="EMBL" id="JALIEA010000013">
    <property type="protein sequence ID" value="MCJ7858906.1"/>
    <property type="molecule type" value="Genomic_DNA"/>
</dbReference>
<evidence type="ECO:0000313" key="3">
    <source>
        <dbReference type="Proteomes" id="UP001139207"/>
    </source>
</evidence>
<dbReference type="Pfam" id="PF01899">
    <property type="entry name" value="MNHE"/>
    <property type="match status" value="1"/>
</dbReference>
<comment type="caution">
    <text evidence="2">The sequence shown here is derived from an EMBL/GenBank/DDBJ whole genome shotgun (WGS) entry which is preliminary data.</text>
</comment>
<organism evidence="2 3">
    <name type="scientific">Corynebacterium kalidii</name>
    <dbReference type="NCBI Taxonomy" id="2931982"/>
    <lineage>
        <taxon>Bacteria</taxon>
        <taxon>Bacillati</taxon>
        <taxon>Actinomycetota</taxon>
        <taxon>Actinomycetes</taxon>
        <taxon>Mycobacteriales</taxon>
        <taxon>Corynebacteriaceae</taxon>
        <taxon>Corynebacterium</taxon>
    </lineage>
</organism>
<name>A0A9X1WHY9_9CORY</name>
<dbReference type="AlphaFoldDB" id="A0A9X1WHY9"/>
<accession>A0A9X1WHY9</accession>
<gene>
    <name evidence="2" type="ORF">MUN33_09300</name>
</gene>
<keyword evidence="3" id="KW-1185">Reference proteome</keyword>
<feature type="compositionally biased region" description="Basic and acidic residues" evidence="1">
    <location>
        <begin position="375"/>
        <end position="384"/>
    </location>
</feature>
<protein>
    <submittedName>
        <fullName evidence="2">Na+/H+ antiporter subunit E</fullName>
    </submittedName>
</protein>